<dbReference type="Pfam" id="PF09849">
    <property type="entry name" value="DUF2076"/>
    <property type="match status" value="1"/>
</dbReference>
<feature type="compositionally biased region" description="Gly residues" evidence="1">
    <location>
        <begin position="172"/>
        <end position="185"/>
    </location>
</feature>
<comment type="caution">
    <text evidence="2">The sequence shown here is derived from an EMBL/GenBank/DDBJ whole genome shotgun (WGS) entry which is preliminary data.</text>
</comment>
<evidence type="ECO:0000313" key="2">
    <source>
        <dbReference type="EMBL" id="MBJ3784254.1"/>
    </source>
</evidence>
<feature type="region of interest" description="Disordered" evidence="1">
    <location>
        <begin position="77"/>
        <end position="116"/>
    </location>
</feature>
<name>A0A934IP22_9HYPH</name>
<protein>
    <submittedName>
        <fullName evidence="2">DUF2076 domain-containing protein</fullName>
    </submittedName>
</protein>
<gene>
    <name evidence="2" type="ORF">JEQ47_05945</name>
</gene>
<dbReference type="Proteomes" id="UP000602124">
    <property type="component" value="Unassembled WGS sequence"/>
</dbReference>
<feature type="region of interest" description="Disordered" evidence="1">
    <location>
        <begin position="146"/>
        <end position="185"/>
    </location>
</feature>
<evidence type="ECO:0000313" key="3">
    <source>
        <dbReference type="Proteomes" id="UP000602124"/>
    </source>
</evidence>
<proteinExistence type="predicted"/>
<dbReference type="InterPro" id="IPR018648">
    <property type="entry name" value="DUF2076"/>
</dbReference>
<sequence length="185" mass="19706">MRHEDETAIEDLFERLRRVEGKSGPRDADAEALIRQRLSENPAAAYYMAQAIIVQEAALREQQARLEELEARAERGRSGFLGGIFGDDEPQRQPRQPVEPQRNAGPWGRQERQDGGGFLAGAAQTALGVTGGLLLGSAIAGMFSGSAAAEEHAPEEPADEPVADEGFDGGGDDWGGGGFDIGGEF</sequence>
<dbReference type="EMBL" id="JAEKMH010000001">
    <property type="protein sequence ID" value="MBJ3784254.1"/>
    <property type="molecule type" value="Genomic_DNA"/>
</dbReference>
<evidence type="ECO:0000256" key="1">
    <source>
        <dbReference type="SAM" id="MobiDB-lite"/>
    </source>
</evidence>
<keyword evidence="3" id="KW-1185">Reference proteome</keyword>
<reference evidence="2" key="1">
    <citation type="submission" date="2020-12" db="EMBL/GenBank/DDBJ databases">
        <title>Devosia sp. MSA67 isolated from Mo River.</title>
        <authorList>
            <person name="Ma F."/>
            <person name="Zi Z."/>
        </authorList>
    </citation>
    <scope>NUCLEOTIDE SEQUENCE</scope>
    <source>
        <strain evidence="2">MSA67</strain>
    </source>
</reference>
<dbReference type="AlphaFoldDB" id="A0A934IP22"/>
<accession>A0A934IP22</accession>
<organism evidence="2 3">
    <name type="scientific">Devosia sediminis</name>
    <dbReference type="NCBI Taxonomy" id="2798801"/>
    <lineage>
        <taxon>Bacteria</taxon>
        <taxon>Pseudomonadati</taxon>
        <taxon>Pseudomonadota</taxon>
        <taxon>Alphaproteobacteria</taxon>
        <taxon>Hyphomicrobiales</taxon>
        <taxon>Devosiaceae</taxon>
        <taxon>Devosia</taxon>
    </lineage>
</organism>
<feature type="compositionally biased region" description="Low complexity" evidence="1">
    <location>
        <begin position="93"/>
        <end position="102"/>
    </location>
</feature>
<feature type="compositionally biased region" description="Acidic residues" evidence="1">
    <location>
        <begin position="156"/>
        <end position="171"/>
    </location>
</feature>